<dbReference type="Proteomes" id="UP000326169">
    <property type="component" value="Unassembled WGS sequence"/>
</dbReference>
<gene>
    <name evidence="1" type="ORF">NIES46_44330</name>
</gene>
<evidence type="ECO:0000313" key="1">
    <source>
        <dbReference type="EMBL" id="GCE96363.1"/>
    </source>
</evidence>
<accession>A0A5M3T9I6</accession>
<reference evidence="1 2" key="1">
    <citation type="journal article" date="2019" name="J Genomics">
        <title>The Draft Genome of a Hydrogen-producing Cyanobacterium, Arthrospira platensis NIES-46.</title>
        <authorList>
            <person name="Suzuki S."/>
            <person name="Yamaguchi H."/>
            <person name="Kawachi M."/>
        </authorList>
    </citation>
    <scope>NUCLEOTIDE SEQUENCE [LARGE SCALE GENOMIC DNA]</scope>
    <source>
        <strain evidence="1 2">NIES-46</strain>
    </source>
</reference>
<keyword evidence="2" id="KW-1185">Reference proteome</keyword>
<sequence>MIKPQQLIEIGLTAVTLSVILGESVLATSSQLYSWVGLRNETQHYGSNRGD</sequence>
<organism evidence="1 2">
    <name type="scientific">Limnospira platensis NIES-46</name>
    <dbReference type="NCBI Taxonomy" id="1236695"/>
    <lineage>
        <taxon>Bacteria</taxon>
        <taxon>Bacillati</taxon>
        <taxon>Cyanobacteriota</taxon>
        <taxon>Cyanophyceae</taxon>
        <taxon>Oscillatoriophycideae</taxon>
        <taxon>Oscillatoriales</taxon>
        <taxon>Sirenicapillariaceae</taxon>
        <taxon>Limnospira</taxon>
    </lineage>
</organism>
<dbReference type="RefSeq" id="WP_014275126.1">
    <property type="nucleotide sequence ID" value="NZ_BIMW01000184.1"/>
</dbReference>
<comment type="caution">
    <text evidence="1">The sequence shown here is derived from an EMBL/GenBank/DDBJ whole genome shotgun (WGS) entry which is preliminary data.</text>
</comment>
<protein>
    <submittedName>
        <fullName evidence="1">Uncharacterized protein</fullName>
    </submittedName>
</protein>
<dbReference type="EMBL" id="BIMW01000184">
    <property type="protein sequence ID" value="GCE96363.1"/>
    <property type="molecule type" value="Genomic_DNA"/>
</dbReference>
<proteinExistence type="predicted"/>
<name>A0A5M3T9I6_LIMPL</name>
<evidence type="ECO:0000313" key="2">
    <source>
        <dbReference type="Proteomes" id="UP000326169"/>
    </source>
</evidence>
<dbReference type="GeneID" id="301685863"/>